<dbReference type="AlphaFoldDB" id="A0A4P2PU37"/>
<evidence type="ECO:0000313" key="2">
    <source>
        <dbReference type="EMBL" id="AUX20187.1"/>
    </source>
</evidence>
<proteinExistence type="predicted"/>
<protein>
    <submittedName>
        <fullName evidence="2">Uncharacterized protein</fullName>
    </submittedName>
</protein>
<evidence type="ECO:0000313" key="3">
    <source>
        <dbReference type="Proteomes" id="UP000295781"/>
    </source>
</evidence>
<name>A0A4P2PU37_SORCE</name>
<organism evidence="2 3">
    <name type="scientific">Sorangium cellulosum</name>
    <name type="common">Polyangium cellulosum</name>
    <dbReference type="NCBI Taxonomy" id="56"/>
    <lineage>
        <taxon>Bacteria</taxon>
        <taxon>Pseudomonadati</taxon>
        <taxon>Myxococcota</taxon>
        <taxon>Polyangia</taxon>
        <taxon>Polyangiales</taxon>
        <taxon>Polyangiaceae</taxon>
        <taxon>Sorangium</taxon>
    </lineage>
</organism>
<accession>A0A4P2PU37</accession>
<evidence type="ECO:0000256" key="1">
    <source>
        <dbReference type="SAM" id="MobiDB-lite"/>
    </source>
</evidence>
<reference evidence="2 3" key="1">
    <citation type="submission" date="2015-09" db="EMBL/GenBank/DDBJ databases">
        <title>Sorangium comparison.</title>
        <authorList>
            <person name="Zaburannyi N."/>
            <person name="Bunk B."/>
            <person name="Overmann J."/>
            <person name="Mueller R."/>
        </authorList>
    </citation>
    <scope>NUCLEOTIDE SEQUENCE [LARGE SCALE GENOMIC DNA]</scope>
    <source>
        <strain evidence="2 3">So ceGT47</strain>
    </source>
</reference>
<feature type="region of interest" description="Disordered" evidence="1">
    <location>
        <begin position="180"/>
        <end position="217"/>
    </location>
</feature>
<dbReference type="EMBL" id="CP012670">
    <property type="protein sequence ID" value="AUX20187.1"/>
    <property type="molecule type" value="Genomic_DNA"/>
</dbReference>
<gene>
    <name evidence="2" type="ORF">SOCEGT47_006520</name>
</gene>
<dbReference type="Proteomes" id="UP000295781">
    <property type="component" value="Chromosome"/>
</dbReference>
<sequence length="217" mass="23475">MPMDSIIAWAVSLMVAWAPPGLSLIKDAIETPEEGRARYHEIARAAAQVAYDPEQKPVFGGPRGRAETLALLLSIASYESGYRRDVDLGLGKLARGEGVDSCLLQVRVGAGKTREGWSHDDLVKDREKCFRAGLSLIRKSFGACRKQALLDRLSAYTRGRCIEDDKLSRARIGRALRAKRAPMTDEAVLASMPKPEPKPEPIAPPSGPPAAGNGNDS</sequence>